<keyword evidence="8" id="KW-0406">Ion transport</keyword>
<evidence type="ECO:0000256" key="10">
    <source>
        <dbReference type="ARBA" id="ARBA00023170"/>
    </source>
</evidence>
<keyword evidence="12" id="KW-1071">Ligand-gated ion channel</keyword>
<dbReference type="EMBL" id="UYSU01032443">
    <property type="protein sequence ID" value="VDL89534.1"/>
    <property type="molecule type" value="Genomic_DNA"/>
</dbReference>
<dbReference type="PROSITE" id="PS50893">
    <property type="entry name" value="ABC_TRANSPORTER_2"/>
    <property type="match status" value="2"/>
</dbReference>
<dbReference type="InterPro" id="IPR003439">
    <property type="entry name" value="ABC_transporter-like_ATP-bd"/>
</dbReference>
<evidence type="ECO:0000256" key="15">
    <source>
        <dbReference type="PIRSR" id="PIRSR601508-3"/>
    </source>
</evidence>
<dbReference type="FunFam" id="3.40.50.300:FF:000335">
    <property type="entry name" value="ATP binding cassette subfamily A member 5"/>
    <property type="match status" value="1"/>
</dbReference>
<dbReference type="GO" id="GO:0005319">
    <property type="term" value="F:lipid transporter activity"/>
    <property type="evidence" value="ECO:0007669"/>
    <property type="project" value="TreeGrafter"/>
</dbReference>
<feature type="binding site" evidence="14">
    <location>
        <position position="2684"/>
    </location>
    <ligand>
        <name>L-glutamate</name>
        <dbReference type="ChEBI" id="CHEBI:29985"/>
    </ligand>
</feature>
<dbReference type="SMART" id="SM00918">
    <property type="entry name" value="Lig_chan-Glu_bd"/>
    <property type="match status" value="1"/>
</dbReference>
<protein>
    <recommendedName>
        <fullName evidence="17">ABC transporter domain-containing protein</fullName>
    </recommendedName>
</protein>
<dbReference type="GO" id="GO:0005524">
    <property type="term" value="F:ATP binding"/>
    <property type="evidence" value="ECO:0007669"/>
    <property type="project" value="UniProtKB-KW"/>
</dbReference>
<keyword evidence="11" id="KW-0325">Glycoprotein</keyword>
<dbReference type="SUPFAM" id="SSF53850">
    <property type="entry name" value="Periplasmic binding protein-like II"/>
    <property type="match status" value="1"/>
</dbReference>
<keyword evidence="5" id="KW-0547">Nucleotide-binding</keyword>
<dbReference type="Pfam" id="PF23055">
    <property type="entry name" value="DUF7041"/>
    <property type="match status" value="1"/>
</dbReference>
<dbReference type="Pfam" id="PF00060">
    <property type="entry name" value="Lig_chan"/>
    <property type="match status" value="1"/>
</dbReference>
<evidence type="ECO:0000256" key="9">
    <source>
        <dbReference type="ARBA" id="ARBA00023136"/>
    </source>
</evidence>
<dbReference type="Proteomes" id="UP000275846">
    <property type="component" value="Unassembled WGS sequence"/>
</dbReference>
<feature type="transmembrane region" description="Helical" evidence="16">
    <location>
        <begin position="449"/>
        <end position="468"/>
    </location>
</feature>
<accession>A0A3P7DRL1</accession>
<keyword evidence="10" id="KW-0675">Receptor</keyword>
<dbReference type="PANTHER" id="PTHR19229:SF250">
    <property type="entry name" value="ABC TRANSPORTER DOMAIN-CONTAINING PROTEIN-RELATED"/>
    <property type="match status" value="1"/>
</dbReference>
<dbReference type="STRING" id="70667.A0A3P7DRL1"/>
<dbReference type="OrthoDB" id="6512918at2759"/>
<dbReference type="Gene3D" id="3.40.190.10">
    <property type="entry name" value="Periplasmic binding protein-like II"/>
    <property type="match status" value="3"/>
</dbReference>
<feature type="transmembrane region" description="Helical" evidence="16">
    <location>
        <begin position="2554"/>
        <end position="2578"/>
    </location>
</feature>
<sequence length="3054" mass="337451">MVLIAQPCCPFFPDSMTCCCKLYILCLKNLLILRRRWFSSLLIVLLPALICLSLLAVRAKTPRSRNQNNTTWSVFSVAAFPPTPRGWHVVYTPPCQFADKVMNHVASSHNLSVEAFPTESALVEFLSRPQTQKTSYAGVIFHSCQGDFHGKPVVYSIRMHSIGSWETRLLYPRFPLLGPRSREDPTAGPPEYLDSGFLAVQATVDIAIIEVFSAQWGSGSSTGNAASPFPPLASLYKFKRMPYPAHLEDVFSLVVEQQLALMVVMGFLFPAVYLIRRILEEKCSRVKVRETMHMLGASSMTYWVSWFVTFAFMFAVSSAILTAALCVDFGVGGRMLNLSDPSIIFCSIFLYSLGLLAFIMALSTLFSSPHAGAAVTCAILMLTFSPYQFINIHYERYALLTKVAFCLLPNMAIGFLSYLIGHFEGVGAGLHWSSLSKQVSSDDMLRVDMIWIVLFVDIIVYGFAAWYVDNVFPGKYGISKPWYFPLRVILRYRPGVPVSADGVTDRLVDPLRDSTHLKPQLSPQPCPTADGGMHSISFEEPPIGLSAGISIHTLSKASRCAPATPPPRSYNNALSGPPALTNVTMGIYEGQITVLLGHNGAGKTTLMSILTGLLPPTTGTAYIGGFNILTDVESVRQTIGYCPQHDLFLDDLTVAEHLRLFARVSYDSLRSVLRDIFSLHMTLLADIKLTCYAIFPVLKSTPKFPSYHFYTFLSLFQLKGCPKSELDAQVAATLSKVRLKGKRNRRAWTLSGGTKRRLSLGLALIANSKEFCSFLLLQVLILDEPTSGLDPAARRQIWDILQRERPFRTILVTTHYMDEAEYLGDRIAILSGGKLRCLGSPLFLKSIYGTGYCLTLMLLPVSSVEDVVAFIKQHIFQAVVQSHDGNELKILLPLESVPGFPNLLGLLEKKALSLGIASFGLSVTTMEDVFLRVSDIGPSTVTLISKDNNLSLPPNRLRGSFPSTSPGPLIDLDPIEVRSATGIALYCSQLFALLGKRFTYSKRHPLLTFSQLLIPCICTLVAHLLYREFANNASDALPALALSLKPFGTGLVVTTATASSPDARTLVTAYESQFVPSQITTRRLASPSMFELGVKTESRRPEVEEGAGGWRGLSRPLSVLLHLARIQRSWTGQVDEGVLNASMTSLHKYITQYIVGLVVQQSTDAIETIGYFMGESLHALPVAVNALSNALLRKTANDSSQNPDLYRIETFNHPLPITAPTELFGIIKAPETWVNILISGISLSVNSLAGVSFLVASLVFCLISERSCNAKHLQFISGARLGTYWFAMLAWDAVTYTISGLCVFLVFLLFNIPPFARGSRLWLSGLLLTAFGWAVIPEMYLLSVLFSTPTSGLVWLSALNVFSGIIGMLIVESLCLPMIHQQMLALYIRKVLIALSPPYAFADAVFSVHANFEYTRLCAAPEVQEFCPLLPQLPCCLQTCDPFCAYYTDNVFDFTAAGIGENLVAMVVQGFLFGFFVLFTDTVVARRLWIALKSCILFGFFRSSFTTRPSQYLAAQADDEDVLFHRQEVESSSTDSLRKDSSIALVSVSKRYDINCRGLHPSLAVNNCSLSIKPAECFGLLGVNGAGKTTLFRMVTGQLDPTCGKIFVNGYDILKQQRLAQHSIGYCPQFDALPDYLTVNETLLLFGRLRGLQGTDHLAVAVDDLLRSLQLIDAAGVLVCHLSGGKRRRLSVAVALIGSPRLLCLDEPTAGLDPVSRRRMWNVLLQRRQAGTTLLLSSHSMEECEALCTRLGVMVNGRLKCLGTCQHLKSRFGQGYSLCLQVSLPPAVWPTNVTSLVTATTTGANGVGSRTCLSCASSTSNLTVCIASSGDAVSCCSTSTLGPGVTTVDSGSVALRASVQRVIDFLTTELTHIQLLDRHQGVLQFHLMDPSAGSVNITPSTAAFLSRIFGLLECYKAELGINAYYISQTTLEQVFVNLVRLQKEPDDIVPIGVLAIIAPQHRPDILAAVSLAFNDSLAGGNLVFETVTAKIHDTSPVDSGLDVVDLINRICQDTSISDATRPDVILPLGLTIFTTCALGELSMNLDAGVMSTTKFACSPLDLQTMGTELGGDGGETSINVPSVRISDSAITAAMAEFSHLLLGALHESIVFIDELIVSMDDQTLATTLTDLLTKTEANAWFLATNTTNARRVLRLFPHSRLTSGRFCPIGVPCNWLLFDATEEMRDCVEVVSTTLQSYLDAELSAVQFFCISRAWNRTSPKLLGRIIQAVGASWSNMTEDEHLQTIFSYEATFSAAQVLQNLIFRNEWNTSRSKEPCSVENPSRNETSYMYKFAEEVRRLPTRKGAITEIDFAYTYFSDSVEFILHACPKESIQLGKGCDNQLAIYAFPSGNTSVVGNLKPFLPNGRRIRVTLFEEPPFVIYENGTYIGFLMELLDTLAERLNFSYILLPLSKPEYGVELPNGTWTGRADIALVPMSITSDRARVVDFTFPYFDVVGLIMVQRDHSSETGSMFFFMTVFSKWVWLSSVVSVIVIGCMLTLLDRLSPYSFQNTRAVQAGEPAGLVFDLQEALWFVIGSAMQLGQNVNPRAPSTRILLAGFWLFVTIMLAMFSANLSAFLTVAGFDARASNLWQLSQDAGIKFTVQKGTPGETYFARLGASEQALFQQWKQLTLHEDRTSSTYCVWQYPIHEVYSELFRSMLNAGLTSSTDESLQRLQEDWMVFMETPLVQYYTNKYCNFETVGDQLGSWTYGLVLQKGFPLKYALDSVILDLQTEQVLEMLKQKWLSYGAVQCPPPTKDPGFRPDQIAGVFIVLCVGYVLSLIALLVEFLTAWLLRKYAFRLHPNARHIEELCQEKVPNIQLPEKTVSEKILEVDPQNNKFKFRYLSIDDALKAVVGGNFTRFLSLPQLSLTTLSVGGSLLTRFLKNAPELYFLRIESSFNSANITSEVTKFHRLVQALPLQGQFQGQAVIQSPPVEQACTQLKGALLRLHTVPDGQRYHQLIREECMGDRKPTELLRRMQTLCCELHTDDKLFKEIFLERLPTDVQTISASGSEDFSVSRLAEMADRILEVQRFQPPSSAQLSTSPYRRLVRTL</sequence>
<feature type="disulfide bond" evidence="15">
    <location>
        <begin position="2696"/>
        <end position="2752"/>
    </location>
</feature>
<evidence type="ECO:0000256" key="5">
    <source>
        <dbReference type="ARBA" id="ARBA00022741"/>
    </source>
</evidence>
<evidence type="ECO:0000256" key="16">
    <source>
        <dbReference type="SAM" id="Phobius"/>
    </source>
</evidence>
<feature type="transmembrane region" description="Helical" evidence="16">
    <location>
        <begin position="2482"/>
        <end position="2501"/>
    </location>
</feature>
<keyword evidence="7 16" id="KW-1133">Transmembrane helix</keyword>
<evidence type="ECO:0000256" key="3">
    <source>
        <dbReference type="ARBA" id="ARBA00022448"/>
    </source>
</evidence>
<dbReference type="PRINTS" id="PR00177">
    <property type="entry name" value="NMDARECEPTOR"/>
</dbReference>
<evidence type="ECO:0000256" key="8">
    <source>
        <dbReference type="ARBA" id="ARBA00023065"/>
    </source>
</evidence>
<feature type="transmembrane region" description="Helical" evidence="16">
    <location>
        <begin position="303"/>
        <end position="331"/>
    </location>
</feature>
<feature type="domain" description="ABC transporter" evidence="17">
    <location>
        <begin position="549"/>
        <end position="857"/>
    </location>
</feature>
<feature type="binding site" evidence="14">
    <location>
        <position position="2435"/>
    </location>
    <ligand>
        <name>L-glutamate</name>
        <dbReference type="ChEBI" id="CHEBI:29985"/>
    </ligand>
</feature>
<evidence type="ECO:0000256" key="1">
    <source>
        <dbReference type="ARBA" id="ARBA00004141"/>
    </source>
</evidence>
<feature type="transmembrane region" description="Helical" evidence="16">
    <location>
        <begin position="1284"/>
        <end position="1310"/>
    </location>
</feature>
<proteinExistence type="inferred from homology"/>
<dbReference type="GO" id="GO:0140359">
    <property type="term" value="F:ABC-type transporter activity"/>
    <property type="evidence" value="ECO:0007669"/>
    <property type="project" value="InterPro"/>
</dbReference>
<evidence type="ECO:0000256" key="6">
    <source>
        <dbReference type="ARBA" id="ARBA00022840"/>
    </source>
</evidence>
<keyword evidence="15" id="KW-1015">Disulfide bond</keyword>
<comment type="similarity">
    <text evidence="2">Belongs to the ABC transporter superfamily. ABCA family.</text>
</comment>
<dbReference type="GO" id="GO:0015276">
    <property type="term" value="F:ligand-gated monoatomic ion channel activity"/>
    <property type="evidence" value="ECO:0007669"/>
    <property type="project" value="InterPro"/>
</dbReference>
<keyword evidence="19" id="KW-1185">Reference proteome</keyword>
<feature type="transmembrane region" description="Helical" evidence="16">
    <location>
        <begin position="259"/>
        <end position="279"/>
    </location>
</feature>
<evidence type="ECO:0000313" key="19">
    <source>
        <dbReference type="Proteomes" id="UP000275846"/>
    </source>
</evidence>
<feature type="transmembrane region" description="Helical" evidence="16">
    <location>
        <begin position="343"/>
        <end position="365"/>
    </location>
</feature>
<dbReference type="SMART" id="SM00079">
    <property type="entry name" value="PBPe"/>
    <property type="match status" value="1"/>
</dbReference>
<evidence type="ECO:0000256" key="7">
    <source>
        <dbReference type="ARBA" id="ARBA00022989"/>
    </source>
</evidence>
<dbReference type="SMART" id="SM00382">
    <property type="entry name" value="AAA"/>
    <property type="match status" value="2"/>
</dbReference>
<feature type="transmembrane region" description="Helical" evidence="16">
    <location>
        <begin position="37"/>
        <end position="57"/>
    </location>
</feature>
<keyword evidence="3" id="KW-0813">Transport</keyword>
<reference evidence="18 19" key="1">
    <citation type="submission" date="2018-11" db="EMBL/GenBank/DDBJ databases">
        <authorList>
            <consortium name="Pathogen Informatics"/>
        </authorList>
    </citation>
    <scope>NUCLEOTIDE SEQUENCE [LARGE SCALE GENOMIC DNA]</scope>
    <source>
        <strain evidence="18 19">NST_G2</strain>
    </source>
</reference>
<dbReference type="GO" id="GO:0016020">
    <property type="term" value="C:membrane"/>
    <property type="evidence" value="ECO:0007669"/>
    <property type="project" value="UniProtKB-SubCell"/>
</dbReference>
<dbReference type="InterPro" id="IPR003593">
    <property type="entry name" value="AAA+_ATPase"/>
</dbReference>
<feature type="transmembrane region" description="Helical" evidence="16">
    <location>
        <begin position="371"/>
        <end position="390"/>
    </location>
</feature>
<keyword evidence="13" id="KW-0407">Ion channel</keyword>
<organism evidence="18 19">
    <name type="scientific">Schistocephalus solidus</name>
    <name type="common">Tapeworm</name>
    <dbReference type="NCBI Taxonomy" id="70667"/>
    <lineage>
        <taxon>Eukaryota</taxon>
        <taxon>Metazoa</taxon>
        <taxon>Spiralia</taxon>
        <taxon>Lophotrochozoa</taxon>
        <taxon>Platyhelminthes</taxon>
        <taxon>Cestoda</taxon>
        <taxon>Eucestoda</taxon>
        <taxon>Diphyllobothriidea</taxon>
        <taxon>Diphyllobothriidae</taxon>
        <taxon>Schistocephalus</taxon>
    </lineage>
</organism>
<feature type="transmembrane region" description="Helical" evidence="16">
    <location>
        <begin position="1463"/>
        <end position="1484"/>
    </location>
</feature>
<gene>
    <name evidence="18" type="ORF">SSLN_LOCUS3149</name>
</gene>
<dbReference type="GO" id="GO:0038023">
    <property type="term" value="F:signaling receptor activity"/>
    <property type="evidence" value="ECO:0007669"/>
    <property type="project" value="InterPro"/>
</dbReference>
<evidence type="ECO:0000256" key="12">
    <source>
        <dbReference type="ARBA" id="ARBA00023286"/>
    </source>
</evidence>
<dbReference type="Pfam" id="PF10613">
    <property type="entry name" value="Lig_chan-Glu_bd"/>
    <property type="match status" value="1"/>
</dbReference>
<dbReference type="InterPro" id="IPR026082">
    <property type="entry name" value="ABCA"/>
</dbReference>
<evidence type="ECO:0000256" key="2">
    <source>
        <dbReference type="ARBA" id="ARBA00008869"/>
    </source>
</evidence>
<dbReference type="Gene3D" id="3.40.50.300">
    <property type="entry name" value="P-loop containing nucleotide triphosphate hydrolases"/>
    <property type="match status" value="2"/>
</dbReference>
<keyword evidence="4 16" id="KW-0812">Transmembrane</keyword>
<keyword evidence="6" id="KW-0067">ATP-binding</keyword>
<dbReference type="InterPro" id="IPR001508">
    <property type="entry name" value="Iono_Glu_rcpt_met"/>
</dbReference>
<keyword evidence="9 16" id="KW-0472">Membrane</keyword>
<feature type="transmembrane region" description="Helical" evidence="16">
    <location>
        <begin position="1322"/>
        <end position="1346"/>
    </location>
</feature>
<dbReference type="InterPro" id="IPR027417">
    <property type="entry name" value="P-loop_NTPase"/>
</dbReference>
<feature type="transmembrane region" description="Helical" evidence="16">
    <location>
        <begin position="397"/>
        <end position="420"/>
    </location>
</feature>
<feature type="transmembrane region" description="Helical" evidence="16">
    <location>
        <begin position="2766"/>
        <end position="2794"/>
    </location>
</feature>
<dbReference type="Gene3D" id="1.10.287.70">
    <property type="match status" value="1"/>
</dbReference>
<evidence type="ECO:0000259" key="17">
    <source>
        <dbReference type="PROSITE" id="PS50893"/>
    </source>
</evidence>
<dbReference type="Pfam" id="PF00005">
    <property type="entry name" value="ABC_tran"/>
    <property type="match status" value="2"/>
</dbReference>
<dbReference type="PANTHER" id="PTHR19229">
    <property type="entry name" value="ATP-BINDING CASSETTE TRANSPORTER SUBFAMILY A ABCA"/>
    <property type="match status" value="1"/>
</dbReference>
<dbReference type="InterPro" id="IPR013525">
    <property type="entry name" value="ABC2_TM"/>
</dbReference>
<feature type="domain" description="ABC transporter" evidence="17">
    <location>
        <begin position="1543"/>
        <end position="1781"/>
    </location>
</feature>
<evidence type="ECO:0000256" key="11">
    <source>
        <dbReference type="ARBA" id="ARBA00023180"/>
    </source>
</evidence>
<evidence type="ECO:0000313" key="18">
    <source>
        <dbReference type="EMBL" id="VDL89534.1"/>
    </source>
</evidence>
<feature type="transmembrane region" description="Helical" evidence="16">
    <location>
        <begin position="1353"/>
        <end position="1379"/>
    </location>
</feature>
<name>A0A3P7DRL1_SCHSO</name>
<dbReference type="CDD" id="cd03263">
    <property type="entry name" value="ABC_subfamily_A"/>
    <property type="match status" value="2"/>
</dbReference>
<dbReference type="SUPFAM" id="SSF52540">
    <property type="entry name" value="P-loop containing nucleoside triphosphate hydrolases"/>
    <property type="match status" value="2"/>
</dbReference>
<comment type="subcellular location">
    <subcellularLocation>
        <location evidence="1">Membrane</location>
        <topology evidence="1">Multi-pass membrane protein</topology>
    </subcellularLocation>
</comment>
<evidence type="ECO:0000256" key="4">
    <source>
        <dbReference type="ARBA" id="ARBA00022692"/>
    </source>
</evidence>
<dbReference type="InterPro" id="IPR019594">
    <property type="entry name" value="Glu/Gly-bd"/>
</dbReference>
<feature type="binding site" evidence="14">
    <location>
        <position position="2442"/>
    </location>
    <ligand>
        <name>L-glutamate</name>
        <dbReference type="ChEBI" id="CHEBI:29985"/>
    </ligand>
</feature>
<evidence type="ECO:0000256" key="13">
    <source>
        <dbReference type="ARBA" id="ARBA00023303"/>
    </source>
</evidence>
<feature type="binding site" evidence="14">
    <location>
        <position position="2437"/>
    </location>
    <ligand>
        <name>L-glutamate</name>
        <dbReference type="ChEBI" id="CHEBI:29985"/>
    </ligand>
</feature>
<dbReference type="InterPro" id="IPR055469">
    <property type="entry name" value="DUF7041"/>
</dbReference>
<dbReference type="InterPro" id="IPR001320">
    <property type="entry name" value="Iontro_rcpt_C"/>
</dbReference>
<dbReference type="GO" id="GO:0016887">
    <property type="term" value="F:ATP hydrolysis activity"/>
    <property type="evidence" value="ECO:0007669"/>
    <property type="project" value="InterPro"/>
</dbReference>
<feature type="transmembrane region" description="Helical" evidence="16">
    <location>
        <begin position="2521"/>
        <end position="2542"/>
    </location>
</feature>
<evidence type="ECO:0000256" key="14">
    <source>
        <dbReference type="PIRSR" id="PIRSR601508-1"/>
    </source>
</evidence>
<dbReference type="Pfam" id="PF12698">
    <property type="entry name" value="ABC2_membrane_3"/>
    <property type="match status" value="2"/>
</dbReference>